<organism evidence="7 8">
    <name type="scientific">Lyngbya aestuarii BL J</name>
    <dbReference type="NCBI Taxonomy" id="1348334"/>
    <lineage>
        <taxon>Bacteria</taxon>
        <taxon>Bacillati</taxon>
        <taxon>Cyanobacteriota</taxon>
        <taxon>Cyanophyceae</taxon>
        <taxon>Oscillatoriophycideae</taxon>
        <taxon>Oscillatoriales</taxon>
        <taxon>Microcoleaceae</taxon>
        <taxon>Lyngbya</taxon>
    </lineage>
</organism>
<evidence type="ECO:0000256" key="3">
    <source>
        <dbReference type="ARBA" id="ARBA00022692"/>
    </source>
</evidence>
<feature type="transmembrane region" description="Helical" evidence="6">
    <location>
        <begin position="395"/>
        <end position="416"/>
    </location>
</feature>
<evidence type="ECO:0000313" key="8">
    <source>
        <dbReference type="Proteomes" id="UP000017127"/>
    </source>
</evidence>
<feature type="transmembrane region" description="Helical" evidence="6">
    <location>
        <begin position="21"/>
        <end position="44"/>
    </location>
</feature>
<comment type="subcellular location">
    <subcellularLocation>
        <location evidence="1">Cell membrane</location>
        <topology evidence="1">Multi-pass membrane protein</topology>
    </subcellularLocation>
</comment>
<comment type="caution">
    <text evidence="7">The sequence shown here is derived from an EMBL/GenBank/DDBJ whole genome shotgun (WGS) entry which is preliminary data.</text>
</comment>
<keyword evidence="2" id="KW-1003">Cell membrane</keyword>
<dbReference type="AlphaFoldDB" id="U7QF04"/>
<evidence type="ECO:0000256" key="6">
    <source>
        <dbReference type="SAM" id="Phobius"/>
    </source>
</evidence>
<dbReference type="InterPro" id="IPR050833">
    <property type="entry name" value="Poly_Biosynth_Transport"/>
</dbReference>
<keyword evidence="3 6" id="KW-0812">Transmembrane</keyword>
<dbReference type="GO" id="GO:0005886">
    <property type="term" value="C:plasma membrane"/>
    <property type="evidence" value="ECO:0007669"/>
    <property type="project" value="UniProtKB-SubCell"/>
</dbReference>
<feature type="transmembrane region" description="Helical" evidence="6">
    <location>
        <begin position="120"/>
        <end position="140"/>
    </location>
</feature>
<feature type="transmembrane region" description="Helical" evidence="6">
    <location>
        <begin position="217"/>
        <end position="241"/>
    </location>
</feature>
<dbReference type="OrthoDB" id="5240734at2"/>
<feature type="transmembrane region" description="Helical" evidence="6">
    <location>
        <begin position="370"/>
        <end position="389"/>
    </location>
</feature>
<name>U7QF04_9CYAN</name>
<dbReference type="PANTHER" id="PTHR30250:SF11">
    <property type="entry name" value="O-ANTIGEN TRANSPORTER-RELATED"/>
    <property type="match status" value="1"/>
</dbReference>
<dbReference type="PANTHER" id="PTHR30250">
    <property type="entry name" value="PST FAMILY PREDICTED COLANIC ACID TRANSPORTER"/>
    <property type="match status" value="1"/>
</dbReference>
<accession>U7QF04</accession>
<feature type="transmembrane region" description="Helical" evidence="6">
    <location>
        <begin position="89"/>
        <end position="114"/>
    </location>
</feature>
<feature type="transmembrane region" description="Helical" evidence="6">
    <location>
        <begin position="301"/>
        <end position="328"/>
    </location>
</feature>
<evidence type="ECO:0000256" key="2">
    <source>
        <dbReference type="ARBA" id="ARBA00022475"/>
    </source>
</evidence>
<keyword evidence="5 6" id="KW-0472">Membrane</keyword>
<feature type="transmembrane region" description="Helical" evidence="6">
    <location>
        <begin position="340"/>
        <end position="358"/>
    </location>
</feature>
<evidence type="ECO:0000256" key="1">
    <source>
        <dbReference type="ARBA" id="ARBA00004651"/>
    </source>
</evidence>
<sequence>MKYLKLKINSLLQKSLFKDTAWMMIAQIIGLFLQMAYFMIVARALGLEQYGIFSGVLALAFIATPFSGLGSGDILVQNVSRDPTVFRKYWGNSILIIFVTSLILSTIAVFVSPLIFHQTIAPILVFLVCFSDLFFLRVWLTASGALVSRNLTSKAAQIKVFHNFSKLLAALILVSFFKQPTIFIWGCLYLLGTATSAMLSFLLVCRMLGLPTLDIKCLLSNLTPGFFFSLSSSATTVNAHADKLMLASLSTLEATGTYAAAYRFIDVGYFPFFAISSAAYARFFKEGATGIKGSLGLAKRLLPVISGYGVIATIGYLVFAPVVTLILGEEYRESAAVLRWMAPFHLLFGFQYLAADTLTGAGLHKWRSFIQVFAALLNVLLNFWLIPLYSWKGAAWATIASITFQTLGLWLLVIFFSKQEVINPPKEGA</sequence>
<dbReference type="InterPro" id="IPR002797">
    <property type="entry name" value="Polysacc_synth"/>
</dbReference>
<keyword evidence="4 6" id="KW-1133">Transmembrane helix</keyword>
<dbReference type="RefSeq" id="WP_023068061.1">
    <property type="nucleotide sequence ID" value="NZ_AUZM01000051.1"/>
</dbReference>
<feature type="transmembrane region" description="Helical" evidence="6">
    <location>
        <begin position="160"/>
        <end position="177"/>
    </location>
</feature>
<feature type="transmembrane region" description="Helical" evidence="6">
    <location>
        <begin position="183"/>
        <end position="205"/>
    </location>
</feature>
<evidence type="ECO:0000313" key="7">
    <source>
        <dbReference type="EMBL" id="ERT05665.1"/>
    </source>
</evidence>
<proteinExistence type="predicted"/>
<dbReference type="CDD" id="cd13128">
    <property type="entry name" value="MATE_Wzx_like"/>
    <property type="match status" value="1"/>
</dbReference>
<gene>
    <name evidence="7" type="ORF">M595_4362</name>
</gene>
<dbReference type="EMBL" id="AUZM01000051">
    <property type="protein sequence ID" value="ERT05665.1"/>
    <property type="molecule type" value="Genomic_DNA"/>
</dbReference>
<feature type="transmembrane region" description="Helical" evidence="6">
    <location>
        <begin position="261"/>
        <end position="281"/>
    </location>
</feature>
<keyword evidence="8" id="KW-1185">Reference proteome</keyword>
<dbReference type="Proteomes" id="UP000017127">
    <property type="component" value="Unassembled WGS sequence"/>
</dbReference>
<evidence type="ECO:0000256" key="5">
    <source>
        <dbReference type="ARBA" id="ARBA00023136"/>
    </source>
</evidence>
<protein>
    <submittedName>
        <fullName evidence="7">Polysaccharide biosynthesis family protein</fullName>
    </submittedName>
</protein>
<dbReference type="Pfam" id="PF01943">
    <property type="entry name" value="Polysacc_synt"/>
    <property type="match status" value="1"/>
</dbReference>
<evidence type="ECO:0000256" key="4">
    <source>
        <dbReference type="ARBA" id="ARBA00022989"/>
    </source>
</evidence>
<feature type="transmembrane region" description="Helical" evidence="6">
    <location>
        <begin position="50"/>
        <end position="69"/>
    </location>
</feature>
<reference evidence="7 8" key="1">
    <citation type="journal article" date="2013" name="Front. Microbiol.">
        <title>Comparative genomic analyses of the cyanobacterium, Lyngbya aestuarii BL J, a powerful hydrogen producer.</title>
        <authorList>
            <person name="Kothari A."/>
            <person name="Vaughn M."/>
            <person name="Garcia-Pichel F."/>
        </authorList>
    </citation>
    <scope>NUCLEOTIDE SEQUENCE [LARGE SCALE GENOMIC DNA]</scope>
    <source>
        <strain evidence="7 8">BL J</strain>
    </source>
</reference>